<dbReference type="EMBL" id="JACAZH010000001">
    <property type="protein sequence ID" value="KAF7377004.1"/>
    <property type="molecule type" value="Genomic_DNA"/>
</dbReference>
<keyword evidence="3" id="KW-1185">Reference proteome</keyword>
<evidence type="ECO:0000313" key="3">
    <source>
        <dbReference type="Proteomes" id="UP000623467"/>
    </source>
</evidence>
<feature type="compositionally biased region" description="Pro residues" evidence="1">
    <location>
        <begin position="127"/>
        <end position="138"/>
    </location>
</feature>
<feature type="compositionally biased region" description="Basic and acidic residues" evidence="1">
    <location>
        <begin position="639"/>
        <end position="649"/>
    </location>
</feature>
<comment type="caution">
    <text evidence="2">The sequence shown here is derived from an EMBL/GenBank/DDBJ whole genome shotgun (WGS) entry which is preliminary data.</text>
</comment>
<evidence type="ECO:0000256" key="1">
    <source>
        <dbReference type="SAM" id="MobiDB-lite"/>
    </source>
</evidence>
<accession>A0A8H7DIV2</accession>
<dbReference type="Proteomes" id="UP000623467">
    <property type="component" value="Unassembled WGS sequence"/>
</dbReference>
<dbReference type="OrthoDB" id="3202607at2759"/>
<gene>
    <name evidence="2" type="ORF">MSAN_00118300</name>
</gene>
<feature type="region of interest" description="Disordered" evidence="1">
    <location>
        <begin position="96"/>
        <end position="248"/>
    </location>
</feature>
<sequence length="649" mass="72692">MCLGAAMFSDAGERAARLARMLEPRRTRHGSQFSPWENFQSLDPSSLAASGFQVHRTTFSLEELLAAAEHTAEVRTQADSPDDDSDWEDLDHGEVRESLDADSGLEDLNCDRPDPHDHLPSSHSFDQPPPWSPPPLPTTPAFALAHEDGPALSAAQRKAARQAEYHKRRRQKKRQENAASPFTRVPHPKSLPMHRMLPPQRTDTDARDFETSNGGHWLGKRAFPPRKSKQPRKSKKGVRRREHPNERLRDLKELTDELGYQYISWDGKNPLLILDREGRIIVVFVGAPEDSDWPFVVSEAAKAFREAREEGLRTGAFALGEDLHRRGRFWTLKGGVSHGGGQKRPGNIVNPPGQLRLFNRLIINKYVRRIGGFQSSAMRTFGPKLFQDYVNDLQALFAHHPELKHNFTNSILPAVTFNLGPQSVTFEHVDDLNRALGWCAVTSAGNFNPKTSAHLYLKQLRLVVEFPPAATTLLPSAVIAHGNTPLFPSETRFSMTQYAAGGLFRYVKYGFKTTKQLLTQGGRSLKGTLDGSLVSTRPRGVFWRVIELILNARVFRNCSTVVRPPTDVNPINAFQRGTYPSCSSAVLELQETRLTRQLVLQQGMHPSCCLATQVLQRGMLPPCFHLKTSVSPNESNESVAHETRTMTKP</sequence>
<dbReference type="Gene3D" id="3.60.130.30">
    <property type="match status" value="1"/>
</dbReference>
<name>A0A8H7DIV2_9AGAR</name>
<proteinExistence type="predicted"/>
<feature type="compositionally biased region" description="Basic and acidic residues" evidence="1">
    <location>
        <begin position="109"/>
        <end position="120"/>
    </location>
</feature>
<organism evidence="2 3">
    <name type="scientific">Mycena sanguinolenta</name>
    <dbReference type="NCBI Taxonomy" id="230812"/>
    <lineage>
        <taxon>Eukaryota</taxon>
        <taxon>Fungi</taxon>
        <taxon>Dikarya</taxon>
        <taxon>Basidiomycota</taxon>
        <taxon>Agaricomycotina</taxon>
        <taxon>Agaricomycetes</taxon>
        <taxon>Agaricomycetidae</taxon>
        <taxon>Agaricales</taxon>
        <taxon>Marasmiineae</taxon>
        <taxon>Mycenaceae</taxon>
        <taxon>Mycena</taxon>
    </lineage>
</organism>
<dbReference type="AlphaFoldDB" id="A0A8H7DIV2"/>
<feature type="region of interest" description="Disordered" evidence="1">
    <location>
        <begin position="630"/>
        <end position="649"/>
    </location>
</feature>
<protein>
    <submittedName>
        <fullName evidence="2">Uncharacterized protein</fullName>
    </submittedName>
</protein>
<reference evidence="2" key="1">
    <citation type="submission" date="2020-05" db="EMBL/GenBank/DDBJ databases">
        <title>Mycena genomes resolve the evolution of fungal bioluminescence.</title>
        <authorList>
            <person name="Tsai I.J."/>
        </authorList>
    </citation>
    <scope>NUCLEOTIDE SEQUENCE</scope>
    <source>
        <strain evidence="2">160909Yilan</strain>
    </source>
</reference>
<feature type="compositionally biased region" description="Basic residues" evidence="1">
    <location>
        <begin position="223"/>
        <end position="242"/>
    </location>
</feature>
<evidence type="ECO:0000313" key="2">
    <source>
        <dbReference type="EMBL" id="KAF7377004.1"/>
    </source>
</evidence>